<dbReference type="InterPro" id="IPR050923">
    <property type="entry name" value="Cell_Proc_Reg/RNA_Proc"/>
</dbReference>
<dbReference type="Proteomes" id="UP000823046">
    <property type="component" value="Unassembled WGS sequence"/>
</dbReference>
<evidence type="ECO:0000256" key="1">
    <source>
        <dbReference type="SAM" id="MobiDB-lite"/>
    </source>
</evidence>
<dbReference type="InterPro" id="IPR008984">
    <property type="entry name" value="SMAD_FHA_dom_sf"/>
</dbReference>
<dbReference type="SUPFAM" id="SSF49879">
    <property type="entry name" value="SMAD/FHA domain"/>
    <property type="match status" value="1"/>
</dbReference>
<dbReference type="EMBL" id="JADAQX010000043">
    <property type="protein sequence ID" value="KAF8822545.1"/>
    <property type="molecule type" value="Genomic_DNA"/>
</dbReference>
<sequence length="353" mass="40979">MFLSRCDNESSFKRGRNHERSAILKRDSDVDSSTKYRDVECRRGRSPERDSHFRRISEGKRHTHSRKYDDSVNRRRSPRGEDCMIERTAHPNRDKPNTSEVGMKYEQTKVFSKDNGRFEGIKNMPPKSICLQSENIKREKLDDNKSAAAQMGSARSLKYDVKKEKKDLNETEIGKDSVAANQREEPNFEPSGILASESQLKGGILLKHTPPPDSRLPTKQWRLYMFKKGSTASQQPEAEPSKVYHLHRQPCYLFGKEIRVADILLMHPTISKQHAALQYRLRQGEVRPYIIDLESTNGTYLNGEKIEACRYYEMREQDTIRFGRSSRDFVLLHSGSVRIDEIGYEEYLNSRNN</sequence>
<evidence type="ECO:0000313" key="4">
    <source>
        <dbReference type="Proteomes" id="UP000823046"/>
    </source>
</evidence>
<evidence type="ECO:0000259" key="2">
    <source>
        <dbReference type="PROSITE" id="PS50006"/>
    </source>
</evidence>
<gene>
    <name evidence="3" type="ORF">IE077_003504</name>
</gene>
<dbReference type="InterPro" id="IPR000253">
    <property type="entry name" value="FHA_dom"/>
</dbReference>
<dbReference type="PANTHER" id="PTHR23308">
    <property type="entry name" value="NUCLEAR INHIBITOR OF PROTEIN PHOSPHATASE-1"/>
    <property type="match status" value="1"/>
</dbReference>
<dbReference type="Gene3D" id="2.60.200.20">
    <property type="match status" value="1"/>
</dbReference>
<feature type="region of interest" description="Disordered" evidence="1">
    <location>
        <begin position="24"/>
        <end position="82"/>
    </location>
</feature>
<dbReference type="PROSITE" id="PS50006">
    <property type="entry name" value="FHA_DOMAIN"/>
    <property type="match status" value="1"/>
</dbReference>
<comment type="caution">
    <text evidence="3">The sequence shown here is derived from an EMBL/GenBank/DDBJ whole genome shotgun (WGS) entry which is preliminary data.</text>
</comment>
<proteinExistence type="predicted"/>
<evidence type="ECO:0000313" key="3">
    <source>
        <dbReference type="EMBL" id="KAF8822545.1"/>
    </source>
</evidence>
<dbReference type="SMART" id="SM00240">
    <property type="entry name" value="FHA"/>
    <property type="match status" value="1"/>
</dbReference>
<organism evidence="3 4">
    <name type="scientific">Cardiosporidium cionae</name>
    <dbReference type="NCBI Taxonomy" id="476202"/>
    <lineage>
        <taxon>Eukaryota</taxon>
        <taxon>Sar</taxon>
        <taxon>Alveolata</taxon>
        <taxon>Apicomplexa</taxon>
        <taxon>Aconoidasida</taxon>
        <taxon>Nephromycida</taxon>
        <taxon>Cardiosporidium</taxon>
    </lineage>
</organism>
<keyword evidence="4" id="KW-1185">Reference proteome</keyword>
<reference evidence="3 4" key="1">
    <citation type="journal article" date="2020" name="bioRxiv">
        <title>Metabolic contributions of an alphaproteobacterial endosymbiont in the apicomplexan Cardiosporidium cionae.</title>
        <authorList>
            <person name="Hunter E.S."/>
            <person name="Paight C.J."/>
            <person name="Lane C.E."/>
        </authorList>
    </citation>
    <scope>NUCLEOTIDE SEQUENCE [LARGE SCALE GENOMIC DNA]</scope>
    <source>
        <strain evidence="3">ESH_2018</strain>
    </source>
</reference>
<feature type="domain" description="FHA" evidence="2">
    <location>
        <begin position="252"/>
        <end position="306"/>
    </location>
</feature>
<dbReference type="Pfam" id="PF00498">
    <property type="entry name" value="FHA"/>
    <property type="match status" value="1"/>
</dbReference>
<protein>
    <submittedName>
        <fullName evidence="3">FHA domain-containing protein</fullName>
    </submittedName>
</protein>
<accession>A0ABQ7JEW4</accession>
<name>A0ABQ7JEW4_9APIC</name>